<reference evidence="8" key="1">
    <citation type="submission" date="2023-07" db="EMBL/GenBank/DDBJ databases">
        <title>Between Cages and Wild: Unraveling the Impact of Captivity on Animal Microbiomes and Antimicrobial Resistance.</title>
        <authorList>
            <person name="Schmartz G.P."/>
            <person name="Rehner J."/>
            <person name="Schuff M.J."/>
            <person name="Becker S.L."/>
            <person name="Kravczyk M."/>
            <person name="Gurevich A."/>
            <person name="Francke R."/>
            <person name="Mueller R."/>
            <person name="Keller V."/>
            <person name="Keller A."/>
        </authorList>
    </citation>
    <scope>NUCLEOTIDE SEQUENCE</scope>
    <source>
        <strain evidence="8">S12M_St_49</strain>
    </source>
</reference>
<dbReference type="EMBL" id="JAUMVS010000020">
    <property type="protein sequence ID" value="MDO4841476.1"/>
    <property type="molecule type" value="Genomic_DNA"/>
</dbReference>
<keyword evidence="3" id="KW-0133">Cell shape</keyword>
<keyword evidence="5 7" id="KW-0472">Membrane</keyword>
<feature type="transmembrane region" description="Helical" evidence="7">
    <location>
        <begin position="149"/>
        <end position="165"/>
    </location>
</feature>
<keyword evidence="4 7" id="KW-1133">Transmembrane helix</keyword>
<evidence type="ECO:0000256" key="7">
    <source>
        <dbReference type="SAM" id="Phobius"/>
    </source>
</evidence>
<gene>
    <name evidence="8" type="primary">rodA</name>
    <name evidence="8" type="ORF">Q3982_02220</name>
</gene>
<feature type="transmembrane region" description="Helical" evidence="7">
    <location>
        <begin position="50"/>
        <end position="71"/>
    </location>
</feature>
<comment type="subcellular location">
    <subcellularLocation>
        <location evidence="1">Membrane</location>
        <topology evidence="1">Multi-pass membrane protein</topology>
    </subcellularLocation>
</comment>
<accession>A0AA43RII9</accession>
<dbReference type="Proteomes" id="UP001168575">
    <property type="component" value="Unassembled WGS sequence"/>
</dbReference>
<dbReference type="NCBIfam" id="TIGR02210">
    <property type="entry name" value="rodA_shape"/>
    <property type="match status" value="1"/>
</dbReference>
<dbReference type="InterPro" id="IPR011923">
    <property type="entry name" value="RodA/MrdB"/>
</dbReference>
<dbReference type="Pfam" id="PF01098">
    <property type="entry name" value="FTSW_RODA_SPOVE"/>
    <property type="match status" value="1"/>
</dbReference>
<feature type="region of interest" description="Disordered" evidence="6">
    <location>
        <begin position="12"/>
        <end position="31"/>
    </location>
</feature>
<feature type="transmembrane region" description="Helical" evidence="7">
    <location>
        <begin position="83"/>
        <end position="101"/>
    </location>
</feature>
<dbReference type="GO" id="GO:0015648">
    <property type="term" value="F:lipid-linked peptidoglycan transporter activity"/>
    <property type="evidence" value="ECO:0007669"/>
    <property type="project" value="TreeGrafter"/>
</dbReference>
<feature type="transmembrane region" description="Helical" evidence="7">
    <location>
        <begin position="391"/>
        <end position="412"/>
    </location>
</feature>
<dbReference type="PANTHER" id="PTHR30474">
    <property type="entry name" value="CELL CYCLE PROTEIN"/>
    <property type="match status" value="1"/>
</dbReference>
<evidence type="ECO:0000256" key="2">
    <source>
        <dbReference type="ARBA" id="ARBA00022692"/>
    </source>
</evidence>
<feature type="transmembrane region" description="Helical" evidence="7">
    <location>
        <begin position="218"/>
        <end position="236"/>
    </location>
</feature>
<sequence>MAEIPTLHNVGGFGSVNSGRKPKSHMSPRGGLPGGGHSFNKPAWMGGFNVPFMIVLTIIVLFGLIVCHSAVSENEQYSFSRQLVGLAIGLVCFAVVYFYDYKVFERLTIPLLVITVIMILSPHLPVIGVEAMGARSWVKLGMQFQPGEFAKVTVILFAASLLAKYEGKLDDFKEYCKVCGLLAIPFVCILTQPDLGTGLVYLVISAVVVIMGGAKARYVLATVALIVVAFLALLAVDELLKTTSSDGTVEYKLLKNYQRSRLFVFLNQGDADSSSDSYNLNQAMIAIGSGGLFGKGLGGATQSTLGFLPEAPTDFIFCVLSEELGFVGALSLLVLYGFLLFFTIKIGHDSGDLFGMLICLGVSAMWFFQILENIGMCIGVMPITGIPLPFVSYGSSFMIVNFTCSGLVANVWRKSLAVGGSSMSKGVKYAKTI</sequence>
<evidence type="ECO:0000313" key="8">
    <source>
        <dbReference type="EMBL" id="MDO4841476.1"/>
    </source>
</evidence>
<name>A0AA43RII9_9ACTN</name>
<comment type="caution">
    <text evidence="8">The sequence shown here is derived from an EMBL/GenBank/DDBJ whole genome shotgun (WGS) entry which is preliminary data.</text>
</comment>
<evidence type="ECO:0000256" key="1">
    <source>
        <dbReference type="ARBA" id="ARBA00004141"/>
    </source>
</evidence>
<feature type="transmembrane region" description="Helical" evidence="7">
    <location>
        <begin position="353"/>
        <end position="371"/>
    </location>
</feature>
<dbReference type="InterPro" id="IPR001182">
    <property type="entry name" value="FtsW/RodA"/>
</dbReference>
<dbReference type="AlphaFoldDB" id="A0AA43RII9"/>
<evidence type="ECO:0000256" key="3">
    <source>
        <dbReference type="ARBA" id="ARBA00022960"/>
    </source>
</evidence>
<dbReference type="GO" id="GO:0005886">
    <property type="term" value="C:plasma membrane"/>
    <property type="evidence" value="ECO:0007669"/>
    <property type="project" value="TreeGrafter"/>
</dbReference>
<organism evidence="8 9">
    <name type="scientific">Phoenicibacter congonensis</name>
    <dbReference type="NCBI Taxonomy" id="1944646"/>
    <lineage>
        <taxon>Bacteria</taxon>
        <taxon>Bacillati</taxon>
        <taxon>Actinomycetota</taxon>
        <taxon>Coriobacteriia</taxon>
        <taxon>Eggerthellales</taxon>
        <taxon>Eggerthellaceae</taxon>
        <taxon>Phoenicibacter</taxon>
    </lineage>
</organism>
<protein>
    <submittedName>
        <fullName evidence="8">Rod shape-determining protein RodA</fullName>
    </submittedName>
</protein>
<evidence type="ECO:0000256" key="4">
    <source>
        <dbReference type="ARBA" id="ARBA00022989"/>
    </source>
</evidence>
<keyword evidence="2 7" id="KW-0812">Transmembrane</keyword>
<evidence type="ECO:0000256" key="6">
    <source>
        <dbReference type="SAM" id="MobiDB-lite"/>
    </source>
</evidence>
<proteinExistence type="predicted"/>
<dbReference type="GO" id="GO:0008360">
    <property type="term" value="P:regulation of cell shape"/>
    <property type="evidence" value="ECO:0007669"/>
    <property type="project" value="UniProtKB-KW"/>
</dbReference>
<feature type="transmembrane region" description="Helical" evidence="7">
    <location>
        <begin position="107"/>
        <end position="129"/>
    </location>
</feature>
<evidence type="ECO:0000256" key="5">
    <source>
        <dbReference type="ARBA" id="ARBA00023136"/>
    </source>
</evidence>
<evidence type="ECO:0000313" key="9">
    <source>
        <dbReference type="Proteomes" id="UP001168575"/>
    </source>
</evidence>
<dbReference type="GO" id="GO:0051301">
    <property type="term" value="P:cell division"/>
    <property type="evidence" value="ECO:0007669"/>
    <property type="project" value="InterPro"/>
</dbReference>
<dbReference type="PANTHER" id="PTHR30474:SF1">
    <property type="entry name" value="PEPTIDOGLYCAN GLYCOSYLTRANSFERASE MRDB"/>
    <property type="match status" value="1"/>
</dbReference>
<dbReference type="GO" id="GO:0032153">
    <property type="term" value="C:cell division site"/>
    <property type="evidence" value="ECO:0007669"/>
    <property type="project" value="TreeGrafter"/>
</dbReference>
<feature type="transmembrane region" description="Helical" evidence="7">
    <location>
        <begin position="324"/>
        <end position="344"/>
    </location>
</feature>
<keyword evidence="9" id="KW-1185">Reference proteome</keyword>